<dbReference type="SUPFAM" id="SSF52788">
    <property type="entry name" value="Phosphotyrosine protein phosphatases I"/>
    <property type="match status" value="1"/>
</dbReference>
<evidence type="ECO:0000256" key="1">
    <source>
        <dbReference type="ARBA" id="ARBA00022849"/>
    </source>
</evidence>
<comment type="caution">
    <text evidence="3">The sequence shown here is derived from an EMBL/GenBank/DDBJ whole genome shotgun (WGS) entry which is preliminary data.</text>
</comment>
<sequence length="149" mass="15851">MTPNPAAPQGPATHTAHRPSILFVCVKNGGKSQMAQALMRQLAGDSVRVTSGGTHPGTALNALAVQSLEAVGASVAGQSPQLVTPELMRAADRVVVLGQEAQLPEVEGVRVERWITDEPSLRGIEGMERMELVRDDIRARVAELLVSLR</sequence>
<proteinExistence type="predicted"/>
<dbReference type="InterPro" id="IPR023485">
    <property type="entry name" value="Ptyr_pPase"/>
</dbReference>
<dbReference type="PANTHER" id="PTHR43428:SF1">
    <property type="entry name" value="ARSENATE REDUCTASE"/>
    <property type="match status" value="1"/>
</dbReference>
<dbReference type="Pfam" id="PF01451">
    <property type="entry name" value="LMWPc"/>
    <property type="match status" value="1"/>
</dbReference>
<organism evidence="3 4">
    <name type="scientific">Galactobacter caseinivorans</name>
    <dbReference type="NCBI Taxonomy" id="2676123"/>
    <lineage>
        <taxon>Bacteria</taxon>
        <taxon>Bacillati</taxon>
        <taxon>Actinomycetota</taxon>
        <taxon>Actinomycetes</taxon>
        <taxon>Micrococcales</taxon>
        <taxon>Micrococcaceae</taxon>
        <taxon>Galactobacter</taxon>
    </lineage>
</organism>
<dbReference type="PANTHER" id="PTHR43428">
    <property type="entry name" value="ARSENATE REDUCTASE"/>
    <property type="match status" value="1"/>
</dbReference>
<protein>
    <submittedName>
        <fullName evidence="3">Low molecular weight phosphatase family protein</fullName>
    </submittedName>
</protein>
<evidence type="ECO:0000313" key="3">
    <source>
        <dbReference type="EMBL" id="RKW71361.1"/>
    </source>
</evidence>
<dbReference type="InterPro" id="IPR036196">
    <property type="entry name" value="Ptyr_pPase_sf"/>
</dbReference>
<dbReference type="EMBL" id="QQXL01000001">
    <property type="protein sequence ID" value="RKW71361.1"/>
    <property type="molecule type" value="Genomic_DNA"/>
</dbReference>
<dbReference type="GO" id="GO:0046685">
    <property type="term" value="P:response to arsenic-containing substance"/>
    <property type="evidence" value="ECO:0007669"/>
    <property type="project" value="UniProtKB-KW"/>
</dbReference>
<accession>A0A496PLD4</accession>
<name>A0A496PLD4_9MICC</name>
<keyword evidence="1" id="KW-0059">Arsenical resistance</keyword>
<dbReference type="RefSeq" id="WP_121483624.1">
    <property type="nucleotide sequence ID" value="NZ_QQXL01000001.1"/>
</dbReference>
<evidence type="ECO:0000259" key="2">
    <source>
        <dbReference type="SMART" id="SM00226"/>
    </source>
</evidence>
<gene>
    <name evidence="3" type="ORF">DWQ67_00415</name>
</gene>
<feature type="domain" description="Phosphotyrosine protein phosphatase I" evidence="2">
    <location>
        <begin position="19"/>
        <end position="147"/>
    </location>
</feature>
<reference evidence="3 4" key="1">
    <citation type="submission" date="2018-07" db="EMBL/GenBank/DDBJ databases">
        <title>Arthrobacter sp. nov., isolated from raw cow's milk with high bacterial count.</title>
        <authorList>
            <person name="Hahne J."/>
            <person name="Isele D."/>
            <person name="Lipski A."/>
        </authorList>
    </citation>
    <scope>NUCLEOTIDE SEQUENCE [LARGE SCALE GENOMIC DNA]</scope>
    <source>
        <strain evidence="3 4">JZ R-183</strain>
    </source>
</reference>
<evidence type="ECO:0000313" key="4">
    <source>
        <dbReference type="Proteomes" id="UP000273119"/>
    </source>
</evidence>
<keyword evidence="4" id="KW-1185">Reference proteome</keyword>
<dbReference type="Gene3D" id="3.40.50.2300">
    <property type="match status" value="1"/>
</dbReference>
<dbReference type="SMART" id="SM00226">
    <property type="entry name" value="LMWPc"/>
    <property type="match status" value="1"/>
</dbReference>
<dbReference type="Proteomes" id="UP000273119">
    <property type="component" value="Unassembled WGS sequence"/>
</dbReference>
<dbReference type="AlphaFoldDB" id="A0A496PLD4"/>